<dbReference type="SUPFAM" id="SSF51735">
    <property type="entry name" value="NAD(P)-binding Rossmann-fold domains"/>
    <property type="match status" value="1"/>
</dbReference>
<dbReference type="InterPro" id="IPR050700">
    <property type="entry name" value="YIM1/Zinc_Alcohol_DH_Fams"/>
</dbReference>
<evidence type="ECO:0000313" key="4">
    <source>
        <dbReference type="Proteomes" id="UP000184782"/>
    </source>
</evidence>
<dbReference type="Gene3D" id="3.40.50.720">
    <property type="entry name" value="NAD(P)-binding Rossmann-like Domain"/>
    <property type="match status" value="1"/>
</dbReference>
<dbReference type="STRING" id="59733.SAMN05421769_0706"/>
<dbReference type="Proteomes" id="UP000184782">
    <property type="component" value="Unassembled WGS sequence"/>
</dbReference>
<dbReference type="InterPro" id="IPR011032">
    <property type="entry name" value="GroES-like_sf"/>
</dbReference>
<keyword evidence="1" id="KW-0560">Oxidoreductase</keyword>
<dbReference type="CDD" id="cd05289">
    <property type="entry name" value="MDR_like_2"/>
    <property type="match status" value="1"/>
</dbReference>
<dbReference type="SUPFAM" id="SSF50129">
    <property type="entry name" value="GroES-like"/>
    <property type="match status" value="1"/>
</dbReference>
<dbReference type="Gene3D" id="3.90.180.10">
    <property type="entry name" value="Medium-chain alcohol dehydrogenases, catalytic domain"/>
    <property type="match status" value="1"/>
</dbReference>
<evidence type="ECO:0000313" key="3">
    <source>
        <dbReference type="EMBL" id="SIN86605.1"/>
    </source>
</evidence>
<dbReference type="PROSITE" id="PS01162">
    <property type="entry name" value="QOR_ZETA_CRYSTAL"/>
    <property type="match status" value="1"/>
</dbReference>
<evidence type="ECO:0000259" key="2">
    <source>
        <dbReference type="SMART" id="SM00829"/>
    </source>
</evidence>
<evidence type="ECO:0000256" key="1">
    <source>
        <dbReference type="ARBA" id="ARBA00023002"/>
    </source>
</evidence>
<dbReference type="InterPro" id="IPR013154">
    <property type="entry name" value="ADH-like_N"/>
</dbReference>
<dbReference type="EMBL" id="FSRQ01000001">
    <property type="protein sequence ID" value="SIN86605.1"/>
    <property type="molecule type" value="Genomic_DNA"/>
</dbReference>
<proteinExistence type="predicted"/>
<accession>A0A1N6EU89</accession>
<dbReference type="AlphaFoldDB" id="A0A1N6EU89"/>
<sequence length="312" mass="34162">MKAIILENAGGTENLKLREVEKPNIKEGEVLVEVKSISINPIDVKTRSGKGAFQKLKDENPLILGWDISGVVVETNSSMFKVNDEVFGMINFPGHGKGYAQFVAASENHIALKPKNISFEEAATTSLAALTALQAIEKAEVKEGQNVLIHAASGGVGHFAVQITKYLGASVTGTSSDKNREFVLNLGADQHIDYKNYEWGNSEEKFDFILDTIGGENIDHSVKVLKEGGIIISIPSGLNDDIEEKAASVRGKGFKMMVQSDGNDMKKLAELLEKGFIKPHIYKVYHFDEMSNAHEELEKGRTVGKIVVNFKK</sequence>
<name>A0A1N6EU89_9FLAO</name>
<reference evidence="4" key="1">
    <citation type="submission" date="2016-12" db="EMBL/GenBank/DDBJ databases">
        <authorList>
            <person name="Varghese N."/>
            <person name="Submissions S."/>
        </authorList>
    </citation>
    <scope>NUCLEOTIDE SEQUENCE [LARGE SCALE GENOMIC DNA]</scope>
    <source>
        <strain evidence="4">DSM 16779</strain>
    </source>
</reference>
<gene>
    <name evidence="3" type="ORF">SAMN05421769_0706</name>
</gene>
<feature type="domain" description="Enoyl reductase (ER)" evidence="2">
    <location>
        <begin position="10"/>
        <end position="308"/>
    </location>
</feature>
<dbReference type="InterPro" id="IPR020843">
    <property type="entry name" value="ER"/>
</dbReference>
<dbReference type="RefSeq" id="WP_074228808.1">
    <property type="nucleotide sequence ID" value="NZ_FSRQ01000001.1"/>
</dbReference>
<dbReference type="GO" id="GO:0008270">
    <property type="term" value="F:zinc ion binding"/>
    <property type="evidence" value="ECO:0007669"/>
    <property type="project" value="InterPro"/>
</dbReference>
<dbReference type="Pfam" id="PF08240">
    <property type="entry name" value="ADH_N"/>
    <property type="match status" value="1"/>
</dbReference>
<dbReference type="OrthoDB" id="9787435at2"/>
<dbReference type="InterPro" id="IPR002364">
    <property type="entry name" value="Quin_OxRdtase/zeta-crystal_CS"/>
</dbReference>
<dbReference type="SMART" id="SM00829">
    <property type="entry name" value="PKS_ER"/>
    <property type="match status" value="1"/>
</dbReference>
<dbReference type="PANTHER" id="PTHR11695">
    <property type="entry name" value="ALCOHOL DEHYDROGENASE RELATED"/>
    <property type="match status" value="1"/>
</dbReference>
<organism evidence="3 4">
    <name type="scientific">Chryseobacterium scophthalmum</name>
    <dbReference type="NCBI Taxonomy" id="59733"/>
    <lineage>
        <taxon>Bacteria</taxon>
        <taxon>Pseudomonadati</taxon>
        <taxon>Bacteroidota</taxon>
        <taxon>Flavobacteriia</taxon>
        <taxon>Flavobacteriales</taxon>
        <taxon>Weeksellaceae</taxon>
        <taxon>Chryseobacterium group</taxon>
        <taxon>Chryseobacterium</taxon>
    </lineage>
</organism>
<keyword evidence="4" id="KW-1185">Reference proteome</keyword>
<dbReference type="InterPro" id="IPR036291">
    <property type="entry name" value="NAD(P)-bd_dom_sf"/>
</dbReference>
<dbReference type="PANTHER" id="PTHR11695:SF294">
    <property type="entry name" value="RETICULON-4-INTERACTING PROTEIN 1, MITOCHONDRIAL"/>
    <property type="match status" value="1"/>
</dbReference>
<dbReference type="GO" id="GO:0016491">
    <property type="term" value="F:oxidoreductase activity"/>
    <property type="evidence" value="ECO:0007669"/>
    <property type="project" value="UniProtKB-KW"/>
</dbReference>
<protein>
    <submittedName>
        <fullName evidence="3">NADPH:quinone reductase</fullName>
    </submittedName>
</protein>
<dbReference type="Pfam" id="PF13602">
    <property type="entry name" value="ADH_zinc_N_2"/>
    <property type="match status" value="1"/>
</dbReference>